<feature type="domain" description="SGNH hydrolase-type esterase" evidence="1">
    <location>
        <begin position="48"/>
        <end position="271"/>
    </location>
</feature>
<evidence type="ECO:0000313" key="3">
    <source>
        <dbReference type="Proteomes" id="UP000294225"/>
    </source>
</evidence>
<comment type="caution">
    <text evidence="2">The sequence shown here is derived from an EMBL/GenBank/DDBJ whole genome shotgun (WGS) entry which is preliminary data.</text>
</comment>
<accession>A0A4V2M5J1</accession>
<dbReference type="Pfam" id="PF13472">
    <property type="entry name" value="Lipase_GDSL_2"/>
    <property type="match status" value="1"/>
</dbReference>
<evidence type="ECO:0000313" key="2">
    <source>
        <dbReference type="EMBL" id="TCC40142.1"/>
    </source>
</evidence>
<proteinExistence type="predicted"/>
<organism evidence="2 3">
    <name type="scientific">Kribbella speibonae</name>
    <dbReference type="NCBI Taxonomy" id="1572660"/>
    <lineage>
        <taxon>Bacteria</taxon>
        <taxon>Bacillati</taxon>
        <taxon>Actinomycetota</taxon>
        <taxon>Actinomycetes</taxon>
        <taxon>Propionibacteriales</taxon>
        <taxon>Kribbellaceae</taxon>
        <taxon>Kribbella</taxon>
    </lineage>
</organism>
<dbReference type="SUPFAM" id="SSF52266">
    <property type="entry name" value="SGNH hydrolase"/>
    <property type="match status" value="1"/>
</dbReference>
<keyword evidence="2" id="KW-0378">Hydrolase</keyword>
<name>A0A4V2M5J1_9ACTN</name>
<dbReference type="InterPro" id="IPR013830">
    <property type="entry name" value="SGNH_hydro"/>
</dbReference>
<dbReference type="Gene3D" id="3.40.50.1110">
    <property type="entry name" value="SGNH hydrolase"/>
    <property type="match status" value="1"/>
</dbReference>
<evidence type="ECO:0000259" key="1">
    <source>
        <dbReference type="Pfam" id="PF13472"/>
    </source>
</evidence>
<reference evidence="2 3" key="1">
    <citation type="submission" date="2019-02" db="EMBL/GenBank/DDBJ databases">
        <title>Kribbella capetownensis sp. nov. and Kribbella speibonae sp. nov., isolated from soil.</title>
        <authorList>
            <person name="Curtis S.M."/>
            <person name="Norton I."/>
            <person name="Everest G.J."/>
            <person name="Meyers P.R."/>
        </authorList>
    </citation>
    <scope>NUCLEOTIDE SEQUENCE [LARGE SCALE GENOMIC DNA]</scope>
    <source>
        <strain evidence="2 3">YM55</strain>
    </source>
</reference>
<protein>
    <submittedName>
        <fullName evidence="2">SGNH/GDSL hydrolase family protein</fullName>
    </submittedName>
</protein>
<dbReference type="CDD" id="cd00229">
    <property type="entry name" value="SGNH_hydrolase"/>
    <property type="match status" value="1"/>
</dbReference>
<dbReference type="EMBL" id="SJKC01000001">
    <property type="protein sequence ID" value="TCC40142.1"/>
    <property type="molecule type" value="Genomic_DNA"/>
</dbReference>
<gene>
    <name evidence="2" type="ORF">E0H92_00010</name>
</gene>
<dbReference type="AlphaFoldDB" id="A0A4V2M5J1"/>
<sequence length="281" mass="29318">MVHNGARGDMMARSRWLIALVAVLISVATVTPASASAESSGGQRYHLALGDSLAYGFQRFKVGQPPSAFRTGYADLLAARIEHGGRLPELVNYGCPGETTETFVTGQCPWNAAGFPLHNAFTGPQVDAAAQFLRAHRGRVDLITISLWGNDANAFVASCNGNVQCIIEGAPAAIARVAGNLRTSLQTLRATAPDADLVVIGAYDANLGAFALTGPIFQALNQSMTAAATSARATYINPMPTFDANNGTALCTYTLLCRDADAHPSDAGYAALADLTEAALS</sequence>
<dbReference type="GO" id="GO:0016787">
    <property type="term" value="F:hydrolase activity"/>
    <property type="evidence" value="ECO:0007669"/>
    <property type="project" value="UniProtKB-KW"/>
</dbReference>
<dbReference type="Proteomes" id="UP000294225">
    <property type="component" value="Unassembled WGS sequence"/>
</dbReference>
<dbReference type="InterPro" id="IPR036514">
    <property type="entry name" value="SGNH_hydro_sf"/>
</dbReference>